<sequence length="70" mass="7987">MKEVSVLLTPIKLDVGKYVVSLTKKGKDLYKVDGKNIYIETKYLYEYATGEKVVLKIESTYGYSKGKVIF</sequence>
<dbReference type="OrthoDB" id="773029at2"/>
<reference evidence="2 4" key="2">
    <citation type="submission" date="2019-03" db="EMBL/GenBank/DDBJ databases">
        <authorList>
            <person name="He R.-H."/>
        </authorList>
    </citation>
    <scope>NUCLEOTIDE SEQUENCE [LARGE SCALE GENOMIC DNA]</scope>
    <source>
        <strain evidence="2 4">DSM 19624</strain>
    </source>
</reference>
<gene>
    <name evidence="1" type="ORF">BCL90_4123</name>
    <name evidence="2" type="ORF">E3V97_24465</name>
</gene>
<proteinExistence type="predicted"/>
<protein>
    <submittedName>
        <fullName evidence="1">Uncharacterized protein</fullName>
    </submittedName>
</protein>
<reference evidence="1 3" key="1">
    <citation type="submission" date="2018-10" db="EMBL/GenBank/DDBJ databases">
        <title>Genomic Encyclopedia of Archaeal and Bacterial Type Strains, Phase II (KMG-II): from individual species to whole genera.</title>
        <authorList>
            <person name="Goeker M."/>
        </authorList>
    </citation>
    <scope>NUCLEOTIDE SEQUENCE [LARGE SCALE GENOMIC DNA]</scope>
    <source>
        <strain evidence="1 3">DSM 19624</strain>
    </source>
</reference>
<accession>A0A497XVM6</accession>
<comment type="caution">
    <text evidence="1">The sequence shown here is derived from an EMBL/GenBank/DDBJ whole genome shotgun (WGS) entry which is preliminary data.</text>
</comment>
<evidence type="ECO:0000313" key="3">
    <source>
        <dbReference type="Proteomes" id="UP000273898"/>
    </source>
</evidence>
<dbReference type="EMBL" id="RCCK01000014">
    <property type="protein sequence ID" value="RLJ72502.1"/>
    <property type="molecule type" value="Genomic_DNA"/>
</dbReference>
<dbReference type="Proteomes" id="UP000297429">
    <property type="component" value="Unassembled WGS sequence"/>
</dbReference>
<organism evidence="1 3">
    <name type="scientific">Pedobacter alluvionis</name>
    <dbReference type="NCBI Taxonomy" id="475253"/>
    <lineage>
        <taxon>Bacteria</taxon>
        <taxon>Pseudomonadati</taxon>
        <taxon>Bacteroidota</taxon>
        <taxon>Sphingobacteriia</taxon>
        <taxon>Sphingobacteriales</taxon>
        <taxon>Sphingobacteriaceae</taxon>
        <taxon>Pedobacter</taxon>
    </lineage>
</organism>
<dbReference type="RefSeq" id="WP_121286293.1">
    <property type="nucleotide sequence ID" value="NZ_RCCK01000014.1"/>
</dbReference>
<evidence type="ECO:0000313" key="1">
    <source>
        <dbReference type="EMBL" id="RLJ72502.1"/>
    </source>
</evidence>
<evidence type="ECO:0000313" key="2">
    <source>
        <dbReference type="EMBL" id="TFB28175.1"/>
    </source>
</evidence>
<name>A0A497XVM6_9SPHI</name>
<dbReference type="Proteomes" id="UP000273898">
    <property type="component" value="Unassembled WGS sequence"/>
</dbReference>
<dbReference type="AlphaFoldDB" id="A0A497XVM6"/>
<dbReference type="EMBL" id="SOPX01000007">
    <property type="protein sequence ID" value="TFB28175.1"/>
    <property type="molecule type" value="Genomic_DNA"/>
</dbReference>
<evidence type="ECO:0000313" key="4">
    <source>
        <dbReference type="Proteomes" id="UP000297429"/>
    </source>
</evidence>
<keyword evidence="4" id="KW-1185">Reference proteome</keyword>